<evidence type="ECO:0000259" key="8">
    <source>
        <dbReference type="PROSITE" id="PS51390"/>
    </source>
</evidence>
<evidence type="ECO:0000313" key="10">
    <source>
        <dbReference type="Proteomes" id="UP001195483"/>
    </source>
</evidence>
<dbReference type="PANTHER" id="PTHR24273">
    <property type="entry name" value="FI04643P-RELATED"/>
    <property type="match status" value="1"/>
</dbReference>
<dbReference type="InterPro" id="IPR036645">
    <property type="entry name" value="Elafin-like_sf"/>
</dbReference>
<dbReference type="Pfam" id="PF02494">
    <property type="entry name" value="HYR"/>
    <property type="match status" value="1"/>
</dbReference>
<dbReference type="AlphaFoldDB" id="A0AAE0VPZ9"/>
<feature type="chain" id="PRO_5041928758" evidence="4">
    <location>
        <begin position="24"/>
        <end position="648"/>
    </location>
</feature>
<keyword evidence="2" id="KW-1015">Disulfide bond</keyword>
<dbReference type="GO" id="GO:0005576">
    <property type="term" value="C:extracellular region"/>
    <property type="evidence" value="ECO:0007669"/>
    <property type="project" value="InterPro"/>
</dbReference>
<keyword evidence="3" id="KW-1133">Transmembrane helix</keyword>
<reference evidence="9" key="2">
    <citation type="journal article" date="2021" name="Genome Biol. Evol.">
        <title>Developing a high-quality reference genome for a parasitic bivalve with doubly uniparental inheritance (Bivalvia: Unionida).</title>
        <authorList>
            <person name="Smith C.H."/>
        </authorList>
    </citation>
    <scope>NUCLEOTIDE SEQUENCE</scope>
    <source>
        <strain evidence="9">CHS0354</strain>
        <tissue evidence="9">Mantle</tissue>
    </source>
</reference>
<reference evidence="9" key="1">
    <citation type="journal article" date="2021" name="Genome Biol. Evol.">
        <title>A High-Quality Reference Genome for a Parasitic Bivalve with Doubly Uniparental Inheritance (Bivalvia: Unionida).</title>
        <authorList>
            <person name="Smith C.H."/>
        </authorList>
    </citation>
    <scope>NUCLEOTIDE SEQUENCE</scope>
    <source>
        <strain evidence="9">CHS0354</strain>
    </source>
</reference>
<dbReference type="Gene3D" id="2.10.25.10">
    <property type="entry name" value="Laminin"/>
    <property type="match status" value="2"/>
</dbReference>
<dbReference type="PROSITE" id="PS50026">
    <property type="entry name" value="EGF_3"/>
    <property type="match status" value="1"/>
</dbReference>
<feature type="domain" description="EGF-like" evidence="5">
    <location>
        <begin position="178"/>
        <end position="213"/>
    </location>
</feature>
<keyword evidence="4" id="KW-0732">Signal</keyword>
<dbReference type="InterPro" id="IPR000742">
    <property type="entry name" value="EGF"/>
</dbReference>
<dbReference type="PROSITE" id="PS01208">
    <property type="entry name" value="VWFC_1"/>
    <property type="match status" value="1"/>
</dbReference>
<name>A0AAE0VPZ9_9BIVA</name>
<feature type="disulfide bond" evidence="2">
    <location>
        <begin position="182"/>
        <end position="192"/>
    </location>
</feature>
<evidence type="ECO:0000256" key="1">
    <source>
        <dbReference type="ARBA" id="ARBA00022737"/>
    </source>
</evidence>
<dbReference type="PROSITE" id="PS50825">
    <property type="entry name" value="HYR"/>
    <property type="match status" value="1"/>
</dbReference>
<evidence type="ECO:0000256" key="2">
    <source>
        <dbReference type="PROSITE-ProRule" id="PRU00076"/>
    </source>
</evidence>
<comment type="caution">
    <text evidence="2">Lacks conserved residue(s) required for the propagation of feature annotation.</text>
</comment>
<dbReference type="Proteomes" id="UP001195483">
    <property type="component" value="Unassembled WGS sequence"/>
</dbReference>
<evidence type="ECO:0000256" key="4">
    <source>
        <dbReference type="SAM" id="SignalP"/>
    </source>
</evidence>
<protein>
    <submittedName>
        <fullName evidence="9">Uncharacterized protein</fullName>
    </submittedName>
</protein>
<evidence type="ECO:0000259" key="7">
    <source>
        <dbReference type="PROSITE" id="PS50825"/>
    </source>
</evidence>
<keyword evidence="10" id="KW-1185">Reference proteome</keyword>
<gene>
    <name evidence="9" type="ORF">CHS0354_038503</name>
</gene>
<dbReference type="Pfam" id="PF00093">
    <property type="entry name" value="VWC"/>
    <property type="match status" value="1"/>
</dbReference>
<sequence>MGFFLLHILLFGICFTQIPRGDGWFFGDQRKSMQPESCPNDNNVTHQCYTLESVIKMMPKHVNSPCDDNRMRMCQKLINMAETEYYCSSQCCEGWAKDPILQTCTILVSEDTCFCENGGTVHWEHDKCTCECPEHFGGETCEKPICKGGCANSGRCIAEHNSSRCLCSSTSFSGNRCEIVTCSKECRNGGRCIADGAETKCACTKDFEGDTCELKIKEGFCQVTQNALQTGSCHFECHHDNDCMGNKKCCQDGCSSVCKEPLESKCHHNSQTFEIGDTFKQGACQTCLCMSTRQVHCIEETCDVSHLECPQHERNVFDGECCPRCIGDAPENYSAPSFSNCPSRSIFTINVTQYGHMAHLELNLTATDYKGKSLTVYWSELEFAHCRCDDVMKNIHLVSAYSVRDVRGQRAECHFEVFVRDMFHPIFTSCPSDVYAFKHENVFWNEPEVADNVGIANMKYVTPYEKNTRFPVGSYRIMYWAYDYDDNKALCDFFVNVFDSGAEKSKHDQVDQVNYKTSIIVGVCLAVIITLALVFAIYLRIKTRRAIPVRRSSLRGSRYSTRSDPPQYENLAFSDGIYSICGPPEHIYENDVKIKPPEYSPPHDPPPYEEHFQEKGDGTSVLYENALFQAPPPGNEIPMDTIVGGPFT</sequence>
<dbReference type="InterPro" id="IPR003410">
    <property type="entry name" value="HYR_dom"/>
</dbReference>
<evidence type="ECO:0000313" key="9">
    <source>
        <dbReference type="EMBL" id="KAK3585959.1"/>
    </source>
</evidence>
<dbReference type="GO" id="GO:0030414">
    <property type="term" value="F:peptidase inhibitor activity"/>
    <property type="evidence" value="ECO:0007669"/>
    <property type="project" value="InterPro"/>
</dbReference>
<feature type="domain" description="HYR" evidence="7">
    <location>
        <begin position="420"/>
        <end position="499"/>
    </location>
</feature>
<proteinExistence type="predicted"/>
<feature type="transmembrane region" description="Helical" evidence="3">
    <location>
        <begin position="519"/>
        <end position="541"/>
    </location>
</feature>
<keyword evidence="2" id="KW-0245">EGF-like domain</keyword>
<dbReference type="PROSITE" id="PS51390">
    <property type="entry name" value="WAP"/>
    <property type="match status" value="1"/>
</dbReference>
<dbReference type="SMART" id="SM00181">
    <property type="entry name" value="EGF"/>
    <property type="match status" value="3"/>
</dbReference>
<dbReference type="PROSITE" id="PS50184">
    <property type="entry name" value="VWFC_2"/>
    <property type="match status" value="1"/>
</dbReference>
<feature type="domain" description="VWFC" evidence="6">
    <location>
        <begin position="264"/>
        <end position="326"/>
    </location>
</feature>
<keyword evidence="1" id="KW-0677">Repeat</keyword>
<feature type="signal peptide" evidence="4">
    <location>
        <begin position="1"/>
        <end position="23"/>
    </location>
</feature>
<dbReference type="InterPro" id="IPR008197">
    <property type="entry name" value="WAP_dom"/>
</dbReference>
<dbReference type="Pfam" id="PF00095">
    <property type="entry name" value="WAP"/>
    <property type="match status" value="1"/>
</dbReference>
<keyword evidence="3" id="KW-0472">Membrane</keyword>
<dbReference type="EMBL" id="JAEAOA010002240">
    <property type="protein sequence ID" value="KAK3585959.1"/>
    <property type="molecule type" value="Genomic_DNA"/>
</dbReference>
<accession>A0AAE0VPZ9</accession>
<organism evidence="9 10">
    <name type="scientific">Potamilus streckersoni</name>
    <dbReference type="NCBI Taxonomy" id="2493646"/>
    <lineage>
        <taxon>Eukaryota</taxon>
        <taxon>Metazoa</taxon>
        <taxon>Spiralia</taxon>
        <taxon>Lophotrochozoa</taxon>
        <taxon>Mollusca</taxon>
        <taxon>Bivalvia</taxon>
        <taxon>Autobranchia</taxon>
        <taxon>Heteroconchia</taxon>
        <taxon>Palaeoheterodonta</taxon>
        <taxon>Unionida</taxon>
        <taxon>Unionoidea</taxon>
        <taxon>Unionidae</taxon>
        <taxon>Ambleminae</taxon>
        <taxon>Lampsilini</taxon>
        <taxon>Potamilus</taxon>
    </lineage>
</organism>
<feature type="disulfide bond" evidence="2">
    <location>
        <begin position="203"/>
        <end position="212"/>
    </location>
</feature>
<dbReference type="Gene3D" id="4.10.75.10">
    <property type="entry name" value="Elafin-like"/>
    <property type="match status" value="1"/>
</dbReference>
<dbReference type="InterPro" id="IPR001007">
    <property type="entry name" value="VWF_dom"/>
</dbReference>
<evidence type="ECO:0000259" key="5">
    <source>
        <dbReference type="PROSITE" id="PS50026"/>
    </source>
</evidence>
<dbReference type="SMART" id="SM00214">
    <property type="entry name" value="VWC"/>
    <property type="match status" value="1"/>
</dbReference>
<dbReference type="SMART" id="SM00217">
    <property type="entry name" value="WAP"/>
    <property type="match status" value="1"/>
</dbReference>
<evidence type="ECO:0000259" key="6">
    <source>
        <dbReference type="PROSITE" id="PS50184"/>
    </source>
</evidence>
<dbReference type="SUPFAM" id="SSF57196">
    <property type="entry name" value="EGF/Laminin"/>
    <property type="match status" value="1"/>
</dbReference>
<comment type="caution">
    <text evidence="9">The sequence shown here is derived from an EMBL/GenBank/DDBJ whole genome shotgun (WGS) entry which is preliminary data.</text>
</comment>
<reference evidence="9" key="3">
    <citation type="submission" date="2023-05" db="EMBL/GenBank/DDBJ databases">
        <authorList>
            <person name="Smith C.H."/>
        </authorList>
    </citation>
    <scope>NUCLEOTIDE SEQUENCE</scope>
    <source>
        <strain evidence="9">CHS0354</strain>
        <tissue evidence="9">Mantle</tissue>
    </source>
</reference>
<evidence type="ECO:0000256" key="3">
    <source>
        <dbReference type="SAM" id="Phobius"/>
    </source>
</evidence>
<dbReference type="SUPFAM" id="SSF57256">
    <property type="entry name" value="Elafin-like"/>
    <property type="match status" value="1"/>
</dbReference>
<dbReference type="PROSITE" id="PS00022">
    <property type="entry name" value="EGF_1"/>
    <property type="match status" value="1"/>
</dbReference>
<feature type="domain" description="WAP" evidence="8">
    <location>
        <begin position="214"/>
        <end position="262"/>
    </location>
</feature>
<keyword evidence="3" id="KW-0812">Transmembrane</keyword>
<dbReference type="PANTHER" id="PTHR24273:SF32">
    <property type="entry name" value="HYALIN"/>
    <property type="match status" value="1"/>
</dbReference>